<comment type="catalytic activity">
    <reaction evidence="11 12">
        <text>ATP + H2O = ADP + phosphate + H(+)</text>
        <dbReference type="Rhea" id="RHEA:13065"/>
        <dbReference type="ChEBI" id="CHEBI:15377"/>
        <dbReference type="ChEBI" id="CHEBI:15378"/>
        <dbReference type="ChEBI" id="CHEBI:30616"/>
        <dbReference type="ChEBI" id="CHEBI:43474"/>
        <dbReference type="ChEBI" id="CHEBI:456216"/>
        <dbReference type="EC" id="5.6.2.4"/>
    </reaction>
</comment>
<proteinExistence type="inferred from homology"/>
<feature type="binding site" evidence="12">
    <location>
        <position position="470"/>
    </location>
    <ligand>
        <name>Zn(2+)</name>
        <dbReference type="ChEBI" id="CHEBI:29105"/>
        <label>2</label>
    </ligand>
</feature>
<keyword evidence="4 12" id="KW-0547">Nucleotide-binding</keyword>
<dbReference type="Pfam" id="PF00270">
    <property type="entry name" value="DEAD"/>
    <property type="match status" value="1"/>
</dbReference>
<evidence type="ECO:0000256" key="12">
    <source>
        <dbReference type="HAMAP-Rule" id="MF_00983"/>
    </source>
</evidence>
<keyword evidence="2 12" id="KW-0235">DNA replication</keyword>
<keyword evidence="8 12" id="KW-0067">ATP-binding</keyword>
<dbReference type="GO" id="GO:0006269">
    <property type="term" value="P:DNA replication, synthesis of primer"/>
    <property type="evidence" value="ECO:0007669"/>
    <property type="project" value="UniProtKB-KW"/>
</dbReference>
<dbReference type="InterPro" id="IPR014001">
    <property type="entry name" value="Helicase_ATP-bd"/>
</dbReference>
<evidence type="ECO:0000256" key="9">
    <source>
        <dbReference type="ARBA" id="ARBA00023125"/>
    </source>
</evidence>
<dbReference type="PANTHER" id="PTHR30580:SF0">
    <property type="entry name" value="PRIMOSOMAL PROTEIN N"/>
    <property type="match status" value="1"/>
</dbReference>
<feature type="binding site" evidence="12">
    <location>
        <position position="446"/>
    </location>
    <ligand>
        <name>Zn(2+)</name>
        <dbReference type="ChEBI" id="CHEBI:29105"/>
        <label>1</label>
    </ligand>
</feature>
<dbReference type="GO" id="GO:0003677">
    <property type="term" value="F:DNA binding"/>
    <property type="evidence" value="ECO:0007669"/>
    <property type="project" value="UniProtKB-UniRule"/>
</dbReference>
<keyword evidence="9 12" id="KW-0238">DNA-binding</keyword>
<evidence type="ECO:0000256" key="10">
    <source>
        <dbReference type="ARBA" id="ARBA00023235"/>
    </source>
</evidence>
<evidence type="ECO:0000256" key="7">
    <source>
        <dbReference type="ARBA" id="ARBA00022833"/>
    </source>
</evidence>
<feature type="binding site" evidence="12">
    <location>
        <position position="486"/>
    </location>
    <ligand>
        <name>Zn(2+)</name>
        <dbReference type="ChEBI" id="CHEBI:29105"/>
        <label>1</label>
    </ligand>
</feature>
<feature type="domain" description="Helicase ATP-binding" evidence="13">
    <location>
        <begin position="216"/>
        <end position="382"/>
    </location>
</feature>
<dbReference type="AlphaFoldDB" id="A0A8G2BMI0"/>
<dbReference type="InterPro" id="IPR027417">
    <property type="entry name" value="P-loop_NTPase"/>
</dbReference>
<keyword evidence="7 12" id="KW-0862">Zinc</keyword>
<protein>
    <recommendedName>
        <fullName evidence="12">Replication restart protein PriA</fullName>
    </recommendedName>
    <alternativeName>
        <fullName evidence="12">ATP-dependent DNA helicase PriA</fullName>
        <ecNumber evidence="12">5.6.2.4</ecNumber>
    </alternativeName>
    <alternativeName>
        <fullName evidence="12">DNA 3'-5' helicase PriA</fullName>
    </alternativeName>
</protein>
<keyword evidence="6 12" id="KW-0347">Helicase</keyword>
<evidence type="ECO:0000256" key="6">
    <source>
        <dbReference type="ARBA" id="ARBA00022806"/>
    </source>
</evidence>
<evidence type="ECO:0000256" key="2">
    <source>
        <dbReference type="ARBA" id="ARBA00022705"/>
    </source>
</evidence>
<dbReference type="SMART" id="SM00487">
    <property type="entry name" value="DEXDc"/>
    <property type="match status" value="1"/>
</dbReference>
<feature type="binding site" evidence="12">
    <location>
        <position position="455"/>
    </location>
    <ligand>
        <name>Zn(2+)</name>
        <dbReference type="ChEBI" id="CHEBI:29105"/>
        <label>2</label>
    </ligand>
</feature>
<dbReference type="GO" id="GO:0043138">
    <property type="term" value="F:3'-5' DNA helicase activity"/>
    <property type="evidence" value="ECO:0007669"/>
    <property type="project" value="UniProtKB-EC"/>
</dbReference>
<accession>A0A8G2BMI0</accession>
<organism evidence="14 15">
    <name type="scientific">Thalassobaculum litoreum DSM 18839</name>
    <dbReference type="NCBI Taxonomy" id="1123362"/>
    <lineage>
        <taxon>Bacteria</taxon>
        <taxon>Pseudomonadati</taxon>
        <taxon>Pseudomonadota</taxon>
        <taxon>Alphaproteobacteria</taxon>
        <taxon>Rhodospirillales</taxon>
        <taxon>Thalassobaculaceae</taxon>
        <taxon>Thalassobaculum</taxon>
    </lineage>
</organism>
<keyword evidence="15" id="KW-1185">Reference proteome</keyword>
<dbReference type="GO" id="GO:0006310">
    <property type="term" value="P:DNA recombination"/>
    <property type="evidence" value="ECO:0007669"/>
    <property type="project" value="InterPro"/>
</dbReference>
<dbReference type="GO" id="GO:0008270">
    <property type="term" value="F:zinc ion binding"/>
    <property type="evidence" value="ECO:0007669"/>
    <property type="project" value="UniProtKB-UniRule"/>
</dbReference>
<evidence type="ECO:0000256" key="1">
    <source>
        <dbReference type="ARBA" id="ARBA00022515"/>
    </source>
</evidence>
<dbReference type="EC" id="5.6.2.4" evidence="12"/>
<feature type="binding site" evidence="12">
    <location>
        <position position="443"/>
    </location>
    <ligand>
        <name>Zn(2+)</name>
        <dbReference type="ChEBI" id="CHEBI:29105"/>
        <label>1</label>
    </ligand>
</feature>
<dbReference type="InterPro" id="IPR041236">
    <property type="entry name" value="PriA_C"/>
</dbReference>
<dbReference type="FunFam" id="3.40.50.300:FF:000489">
    <property type="entry name" value="Primosome assembly protein PriA"/>
    <property type="match status" value="1"/>
</dbReference>
<keyword evidence="3 12" id="KW-0479">Metal-binding</keyword>
<dbReference type="RefSeq" id="WP_245702012.1">
    <property type="nucleotide sequence ID" value="NZ_FNBW01000010.1"/>
</dbReference>
<dbReference type="EMBL" id="FNBW01000010">
    <property type="protein sequence ID" value="SDG11399.1"/>
    <property type="molecule type" value="Genomic_DNA"/>
</dbReference>
<sequence length="734" mass="79517">MTDLLPLDEPFDRVSVLLPLPLDVAYDYKADPALELARGDVVEVPLGQRRMVGVVLGPGGDDAVAPERLRAVFRRLDVPRLPRTVIDLVEWTAAWTLAPRGNVVRMAISTPSAFEPPAPVVVHTAGPQEDWTGQARLTPARRRVLSVLSDGPALEQKDLAREAGVGPSVIKGMIDCGMVAPHTVAQPAPFETPDATRDGPTLSGEQQAAAETLRAKVDAHAFSVTAVDGITGSGKTEVYFEAIAAALTAGRQALVLLPEIALSAEWLERFADRFGVEPAVWHSDLKPKVRRETWRAVAEGSVRVLVGARSALFLPFAELGLIVIDEEHESAYKQEDGVAYHARDMAVVRARLEGIPIALVSATLSLETVENVRQGRYGAVHLTARPGSATLPEVALIDLRKHAPERGTFLSPPLVEAVQRTLDEGEQAMLFLNRRGYAPLTLCRTCGHRLECPNCTAWLVEHRLLGRLVCHHCGLSARLPKQCPSCEAEDSFVASGPGVERLAEEVLVRFPDARFQLASSDTLTGPDKAADFVRSVRAREVDIIIGTQVVAKGHNFPWLTLVGVVDADLGLAGGDLRASERTYQLLHQVSGRAGRAERPGRVLLQTHAPETPVMQALAAGDRESFLQSEIDQRKAAGMPPYGRLAGIVISAPDADRADAAARMVARAAPRLNGVTILGPAPAPITMLRGRHRRRLLVKAGRQVNVQQVLRDWLAPIKLETSVRLQVDVDPYSFM</sequence>
<keyword evidence="1 12" id="KW-0639">Primosome</keyword>
<reference evidence="14 15" key="1">
    <citation type="submission" date="2016-10" db="EMBL/GenBank/DDBJ databases">
        <authorList>
            <person name="Varghese N."/>
            <person name="Submissions S."/>
        </authorList>
    </citation>
    <scope>NUCLEOTIDE SEQUENCE [LARGE SCALE GENOMIC DNA]</scope>
    <source>
        <strain evidence="14 15">DSM 18839</strain>
    </source>
</reference>
<dbReference type="Pfam" id="PF18319">
    <property type="entry name" value="Zn_ribbon_PriA"/>
    <property type="match status" value="1"/>
</dbReference>
<dbReference type="InterPro" id="IPR041222">
    <property type="entry name" value="PriA_3primeBD"/>
</dbReference>
<name>A0A8G2BMI0_9PROT</name>
<dbReference type="PROSITE" id="PS51192">
    <property type="entry name" value="HELICASE_ATP_BIND_1"/>
    <property type="match status" value="1"/>
</dbReference>
<dbReference type="InterPro" id="IPR042115">
    <property type="entry name" value="PriA_3primeBD_sf"/>
</dbReference>
<dbReference type="InterPro" id="IPR005259">
    <property type="entry name" value="PriA"/>
</dbReference>
<comment type="subunit">
    <text evidence="12">Component of the replication restart primosome.</text>
</comment>
<dbReference type="InterPro" id="IPR011545">
    <property type="entry name" value="DEAD/DEAH_box_helicase_dom"/>
</dbReference>
<evidence type="ECO:0000256" key="11">
    <source>
        <dbReference type="ARBA" id="ARBA00048988"/>
    </source>
</evidence>
<evidence type="ECO:0000313" key="15">
    <source>
        <dbReference type="Proteomes" id="UP000198615"/>
    </source>
</evidence>
<comment type="cofactor">
    <cofactor evidence="12">
        <name>Zn(2+)</name>
        <dbReference type="ChEBI" id="CHEBI:29105"/>
    </cofactor>
    <text evidence="12">Binds 2 zinc ions per subunit.</text>
</comment>
<dbReference type="GO" id="GO:1990077">
    <property type="term" value="C:primosome complex"/>
    <property type="evidence" value="ECO:0007669"/>
    <property type="project" value="UniProtKB-UniRule"/>
</dbReference>
<comment type="function">
    <text evidence="12">Initiates the restart of stalled replication forks, which reloads the replicative helicase on sites other than the origin of replication. Recognizes and binds to abandoned replication forks and remodels them to uncover a helicase loading site. Promotes assembly of the primosome at these replication forks.</text>
</comment>
<dbReference type="SUPFAM" id="SSF52540">
    <property type="entry name" value="P-loop containing nucleoside triphosphate hydrolases"/>
    <property type="match status" value="2"/>
</dbReference>
<dbReference type="GO" id="GO:0006302">
    <property type="term" value="P:double-strand break repair"/>
    <property type="evidence" value="ECO:0007669"/>
    <property type="project" value="InterPro"/>
</dbReference>
<evidence type="ECO:0000259" key="13">
    <source>
        <dbReference type="PROSITE" id="PS51192"/>
    </source>
</evidence>
<feature type="binding site" evidence="12">
    <location>
        <position position="483"/>
    </location>
    <ligand>
        <name>Zn(2+)</name>
        <dbReference type="ChEBI" id="CHEBI:29105"/>
        <label>1</label>
    </ligand>
</feature>
<dbReference type="NCBIfam" id="NF004070">
    <property type="entry name" value="PRK05580.2-2"/>
    <property type="match status" value="1"/>
</dbReference>
<evidence type="ECO:0000256" key="3">
    <source>
        <dbReference type="ARBA" id="ARBA00022723"/>
    </source>
</evidence>
<evidence type="ECO:0000256" key="8">
    <source>
        <dbReference type="ARBA" id="ARBA00022840"/>
    </source>
</evidence>
<dbReference type="InterPro" id="IPR040498">
    <property type="entry name" value="PriA_CRR"/>
</dbReference>
<dbReference type="GO" id="GO:0005524">
    <property type="term" value="F:ATP binding"/>
    <property type="evidence" value="ECO:0007669"/>
    <property type="project" value="UniProtKB-UniRule"/>
</dbReference>
<dbReference type="Proteomes" id="UP000198615">
    <property type="component" value="Unassembled WGS sequence"/>
</dbReference>
<evidence type="ECO:0000256" key="5">
    <source>
        <dbReference type="ARBA" id="ARBA00022801"/>
    </source>
</evidence>
<dbReference type="Gene3D" id="3.40.1440.60">
    <property type="entry name" value="PriA, 3(prime) DNA-binding domain"/>
    <property type="match status" value="1"/>
</dbReference>
<evidence type="ECO:0000256" key="4">
    <source>
        <dbReference type="ARBA" id="ARBA00022741"/>
    </source>
</evidence>
<comment type="catalytic activity">
    <reaction evidence="12">
        <text>Couples ATP hydrolysis with the unwinding of duplex DNA by translocating in the 3'-5' direction.</text>
        <dbReference type="EC" id="5.6.2.4"/>
    </reaction>
</comment>
<dbReference type="Pfam" id="PF18074">
    <property type="entry name" value="PriA_C"/>
    <property type="match status" value="1"/>
</dbReference>
<feature type="binding site" evidence="12">
    <location>
        <position position="452"/>
    </location>
    <ligand>
        <name>Zn(2+)</name>
        <dbReference type="ChEBI" id="CHEBI:29105"/>
        <label>2</label>
    </ligand>
</feature>
<dbReference type="NCBIfam" id="TIGR00595">
    <property type="entry name" value="priA"/>
    <property type="match status" value="1"/>
</dbReference>
<dbReference type="HAMAP" id="MF_00983">
    <property type="entry name" value="PriA"/>
    <property type="match status" value="1"/>
</dbReference>
<dbReference type="CDD" id="cd17929">
    <property type="entry name" value="DEXHc_priA"/>
    <property type="match status" value="1"/>
</dbReference>
<evidence type="ECO:0000313" key="14">
    <source>
        <dbReference type="EMBL" id="SDG11399.1"/>
    </source>
</evidence>
<dbReference type="Pfam" id="PF17764">
    <property type="entry name" value="PriA_3primeBD"/>
    <property type="match status" value="1"/>
</dbReference>
<dbReference type="Gene3D" id="3.40.50.300">
    <property type="entry name" value="P-loop containing nucleotide triphosphate hydrolases"/>
    <property type="match status" value="2"/>
</dbReference>
<dbReference type="GO" id="GO:0006270">
    <property type="term" value="P:DNA replication initiation"/>
    <property type="evidence" value="ECO:0007669"/>
    <property type="project" value="TreeGrafter"/>
</dbReference>
<keyword evidence="10 12" id="KW-0413">Isomerase</keyword>
<comment type="caution">
    <text evidence="14">The sequence shown here is derived from an EMBL/GenBank/DDBJ whole genome shotgun (WGS) entry which is preliminary data.</text>
</comment>
<gene>
    <name evidence="12" type="primary">priA</name>
    <name evidence="14" type="ORF">SAMN05660686_03430</name>
</gene>
<comment type="similarity">
    <text evidence="12">Belongs to the helicase family. PriA subfamily.</text>
</comment>
<feature type="binding site" evidence="12">
    <location>
        <position position="473"/>
    </location>
    <ligand>
        <name>Zn(2+)</name>
        <dbReference type="ChEBI" id="CHEBI:29105"/>
        <label>2</label>
    </ligand>
</feature>
<keyword evidence="5 12" id="KW-0378">Hydrolase</keyword>
<dbReference type="PANTHER" id="PTHR30580">
    <property type="entry name" value="PRIMOSOMAL PROTEIN N"/>
    <property type="match status" value="1"/>
</dbReference>
<dbReference type="GO" id="GO:0016787">
    <property type="term" value="F:hydrolase activity"/>
    <property type="evidence" value="ECO:0007669"/>
    <property type="project" value="UniProtKB-KW"/>
</dbReference>